<name>A0ABS9ZST2_9PSED</name>
<evidence type="ECO:0000313" key="3">
    <source>
        <dbReference type="Proteomes" id="UP001320513"/>
    </source>
</evidence>
<evidence type="ECO:0000256" key="1">
    <source>
        <dbReference type="SAM" id="MobiDB-lite"/>
    </source>
</evidence>
<protein>
    <submittedName>
        <fullName evidence="2">Uncharacterized protein</fullName>
    </submittedName>
</protein>
<accession>A0ABS9ZST2</accession>
<sequence length="122" mass="13284">MTRNAEPVNPATKRQRKRRAKLKVEGIKEISFKLKPALGEVLASSMAARSGAGEPFDIEEYMCALIREDAARLKGQIADAQRYPCRQCGKTLPEGCGGAFKGELACLHTPAAWKLLIPTVDA</sequence>
<gene>
    <name evidence="2" type="ORF">AUC61_23990</name>
</gene>
<proteinExistence type="predicted"/>
<keyword evidence="3" id="KW-1185">Reference proteome</keyword>
<organism evidence="2 3">
    <name type="scientific">Pseudomonas maioricensis</name>
    <dbReference type="NCBI Taxonomy" id="1766623"/>
    <lineage>
        <taxon>Bacteria</taxon>
        <taxon>Pseudomonadati</taxon>
        <taxon>Pseudomonadota</taxon>
        <taxon>Gammaproteobacteria</taxon>
        <taxon>Pseudomonadales</taxon>
        <taxon>Pseudomonadaceae</taxon>
        <taxon>Pseudomonas</taxon>
    </lineage>
</organism>
<dbReference type="EMBL" id="LOHG01000024">
    <property type="protein sequence ID" value="MCI8212597.1"/>
    <property type="molecule type" value="Genomic_DNA"/>
</dbReference>
<feature type="region of interest" description="Disordered" evidence="1">
    <location>
        <begin position="1"/>
        <end position="20"/>
    </location>
</feature>
<reference evidence="2 3" key="1">
    <citation type="submission" date="2015-12" db="EMBL/GenBank/DDBJ databases">
        <title>Phylogenomics in the description of a new species in the Pseudomonas syringae group.</title>
        <authorList>
            <person name="Busquets A."/>
            <person name="Gomila M."/>
            <person name="Beiki F."/>
            <person name="Rahimian H."/>
            <person name="Mulet M."/>
            <person name="Sanchez D."/>
            <person name="Garcia-Valdes E."/>
            <person name="Lalucat J."/>
        </authorList>
    </citation>
    <scope>NUCLEOTIDE SEQUENCE [LARGE SCALE GENOMIC DNA]</scope>
    <source>
        <strain evidence="2 3">S25</strain>
    </source>
</reference>
<comment type="caution">
    <text evidence="2">The sequence shown here is derived from an EMBL/GenBank/DDBJ whole genome shotgun (WGS) entry which is preliminary data.</text>
</comment>
<dbReference type="Proteomes" id="UP001320513">
    <property type="component" value="Unassembled WGS sequence"/>
</dbReference>
<dbReference type="RefSeq" id="WP_243248718.1">
    <property type="nucleotide sequence ID" value="NZ_LOHG01000024.1"/>
</dbReference>
<evidence type="ECO:0000313" key="2">
    <source>
        <dbReference type="EMBL" id="MCI8212597.1"/>
    </source>
</evidence>